<dbReference type="Proteomes" id="UP001175000">
    <property type="component" value="Unassembled WGS sequence"/>
</dbReference>
<dbReference type="Pfam" id="PF25053">
    <property type="entry name" value="DUF7791"/>
    <property type="match status" value="1"/>
</dbReference>
<name>A0AA39X276_9PEZI</name>
<evidence type="ECO:0000313" key="2">
    <source>
        <dbReference type="EMBL" id="KAK0625937.1"/>
    </source>
</evidence>
<sequence length="207" mass="23373">MDFEKAPPFKPCSTKQKAVMLRHVEGRLRSRSGALLEASPRDSWSIVEFMHRTVFEFLEKPEAWDIEPLRIRDACFNANASLLYLAMHLTYLSPNTASEDPKLSQAMILRVQEAVYQLGSTGHYKHWDEIGVKPSSCAVENGEDVLLLILAAEVGFLENIKRWTLARPISKRLKSLILCHLEIGFFLPKFILVPSVVGSYVEGLSLS</sequence>
<dbReference type="EMBL" id="JAULSU010000002">
    <property type="protein sequence ID" value="KAK0625937.1"/>
    <property type="molecule type" value="Genomic_DNA"/>
</dbReference>
<organism evidence="2 3">
    <name type="scientific">Immersiella caudata</name>
    <dbReference type="NCBI Taxonomy" id="314043"/>
    <lineage>
        <taxon>Eukaryota</taxon>
        <taxon>Fungi</taxon>
        <taxon>Dikarya</taxon>
        <taxon>Ascomycota</taxon>
        <taxon>Pezizomycotina</taxon>
        <taxon>Sordariomycetes</taxon>
        <taxon>Sordariomycetidae</taxon>
        <taxon>Sordariales</taxon>
        <taxon>Lasiosphaeriaceae</taxon>
        <taxon>Immersiella</taxon>
    </lineage>
</organism>
<feature type="domain" description="DUF7791" evidence="1">
    <location>
        <begin position="8"/>
        <end position="66"/>
    </location>
</feature>
<dbReference type="InterPro" id="IPR056693">
    <property type="entry name" value="DUF7791"/>
</dbReference>
<protein>
    <recommendedName>
        <fullName evidence="1">DUF7791 domain-containing protein</fullName>
    </recommendedName>
</protein>
<evidence type="ECO:0000259" key="1">
    <source>
        <dbReference type="Pfam" id="PF25053"/>
    </source>
</evidence>
<gene>
    <name evidence="2" type="ORF">B0T14DRAFT_561891</name>
</gene>
<keyword evidence="3" id="KW-1185">Reference proteome</keyword>
<evidence type="ECO:0000313" key="3">
    <source>
        <dbReference type="Proteomes" id="UP001175000"/>
    </source>
</evidence>
<accession>A0AA39X276</accession>
<proteinExistence type="predicted"/>
<dbReference type="AlphaFoldDB" id="A0AA39X276"/>
<comment type="caution">
    <text evidence="2">The sequence shown here is derived from an EMBL/GenBank/DDBJ whole genome shotgun (WGS) entry which is preliminary data.</text>
</comment>
<reference evidence="2" key="1">
    <citation type="submission" date="2023-06" db="EMBL/GenBank/DDBJ databases">
        <title>Genome-scale phylogeny and comparative genomics of the fungal order Sordariales.</title>
        <authorList>
            <consortium name="Lawrence Berkeley National Laboratory"/>
            <person name="Hensen N."/>
            <person name="Bonometti L."/>
            <person name="Westerberg I."/>
            <person name="Brannstrom I.O."/>
            <person name="Guillou S."/>
            <person name="Cros-Aarteil S."/>
            <person name="Calhoun S."/>
            <person name="Haridas S."/>
            <person name="Kuo A."/>
            <person name="Mondo S."/>
            <person name="Pangilinan J."/>
            <person name="Riley R."/>
            <person name="Labutti K."/>
            <person name="Andreopoulos B."/>
            <person name="Lipzen A."/>
            <person name="Chen C."/>
            <person name="Yanf M."/>
            <person name="Daum C."/>
            <person name="Ng V."/>
            <person name="Clum A."/>
            <person name="Steindorff A."/>
            <person name="Ohm R."/>
            <person name="Martin F."/>
            <person name="Silar P."/>
            <person name="Natvig D."/>
            <person name="Lalanne C."/>
            <person name="Gautier V."/>
            <person name="Ament-Velasquez S.L."/>
            <person name="Kruys A."/>
            <person name="Hutchinson M.I."/>
            <person name="Powell A.J."/>
            <person name="Barry K."/>
            <person name="Miller A.N."/>
            <person name="Grigoriev I.V."/>
            <person name="Debuchy R."/>
            <person name="Gladieux P."/>
            <person name="Thoren M.H."/>
            <person name="Johannesson H."/>
        </authorList>
    </citation>
    <scope>NUCLEOTIDE SEQUENCE</scope>
    <source>
        <strain evidence="2">CBS 606.72</strain>
    </source>
</reference>